<evidence type="ECO:0000256" key="4">
    <source>
        <dbReference type="ARBA" id="ARBA00023125"/>
    </source>
</evidence>
<keyword evidence="2" id="KW-0862">Zinc</keyword>
<dbReference type="OrthoDB" id="5121955at2759"/>
<evidence type="ECO:0000256" key="3">
    <source>
        <dbReference type="ARBA" id="ARBA00023015"/>
    </source>
</evidence>
<dbReference type="Proteomes" id="UP000277212">
    <property type="component" value="Unassembled WGS sequence"/>
</dbReference>
<dbReference type="CDD" id="cd12148">
    <property type="entry name" value="fungal_TF_MHR"/>
    <property type="match status" value="1"/>
</dbReference>
<feature type="domain" description="Zn(2)-C6 fungal-type" evidence="8">
    <location>
        <begin position="27"/>
        <end position="58"/>
    </location>
</feature>
<dbReference type="PANTHER" id="PTHR47171">
    <property type="entry name" value="FARA-RELATED"/>
    <property type="match status" value="1"/>
</dbReference>
<keyword evidence="5" id="KW-0804">Transcription</keyword>
<dbReference type="EMBL" id="NKUJ01000509">
    <property type="protein sequence ID" value="RMJ03532.1"/>
    <property type="molecule type" value="Genomic_DNA"/>
</dbReference>
<dbReference type="InterPro" id="IPR052073">
    <property type="entry name" value="Amide_Lactam_Regulators"/>
</dbReference>
<evidence type="ECO:0000313" key="9">
    <source>
        <dbReference type="EMBL" id="RMJ03532.1"/>
    </source>
</evidence>
<feature type="compositionally biased region" description="Polar residues" evidence="7">
    <location>
        <begin position="139"/>
        <end position="148"/>
    </location>
</feature>
<feature type="region of interest" description="Disordered" evidence="7">
    <location>
        <begin position="59"/>
        <end position="163"/>
    </location>
</feature>
<keyword evidence="10" id="KW-1185">Reference proteome</keyword>
<reference evidence="9 10" key="1">
    <citation type="submission" date="2017-06" db="EMBL/GenBank/DDBJ databases">
        <title>Comparative genomic analysis of Ambrosia Fusariam Clade fungi.</title>
        <authorList>
            <person name="Stajich J.E."/>
            <person name="Carrillo J."/>
            <person name="Kijimoto T."/>
            <person name="Eskalen A."/>
            <person name="O'Donnell K."/>
            <person name="Kasson M."/>
        </authorList>
    </citation>
    <scope>NUCLEOTIDE SEQUENCE [LARGE SCALE GENOMIC DNA]</scope>
    <source>
        <strain evidence="9">UCR3666</strain>
    </source>
</reference>
<evidence type="ECO:0000313" key="10">
    <source>
        <dbReference type="Proteomes" id="UP000277212"/>
    </source>
</evidence>
<evidence type="ECO:0000259" key="8">
    <source>
        <dbReference type="PROSITE" id="PS50048"/>
    </source>
</evidence>
<keyword evidence="3" id="KW-0805">Transcription regulation</keyword>
<dbReference type="Pfam" id="PF00172">
    <property type="entry name" value="Zn_clus"/>
    <property type="match status" value="1"/>
</dbReference>
<dbReference type="GO" id="GO:0006351">
    <property type="term" value="P:DNA-templated transcription"/>
    <property type="evidence" value="ECO:0007669"/>
    <property type="project" value="InterPro"/>
</dbReference>
<dbReference type="SUPFAM" id="SSF57701">
    <property type="entry name" value="Zn2/Cys6 DNA-binding domain"/>
    <property type="match status" value="1"/>
</dbReference>
<dbReference type="PROSITE" id="PS00463">
    <property type="entry name" value="ZN2_CY6_FUNGAL_1"/>
    <property type="match status" value="1"/>
</dbReference>
<dbReference type="PANTHER" id="PTHR47171:SF1">
    <property type="entry name" value="ZN(II)2CYS6 TRANSCRIPTION FACTOR (EUROFUNG)"/>
    <property type="match status" value="1"/>
</dbReference>
<evidence type="ECO:0000256" key="2">
    <source>
        <dbReference type="ARBA" id="ARBA00022833"/>
    </source>
</evidence>
<evidence type="ECO:0000256" key="7">
    <source>
        <dbReference type="SAM" id="MobiDB-lite"/>
    </source>
</evidence>
<comment type="caution">
    <text evidence="9">The sequence shown here is derived from an EMBL/GenBank/DDBJ whole genome shotgun (WGS) entry which is preliminary data.</text>
</comment>
<dbReference type="InterPro" id="IPR036864">
    <property type="entry name" value="Zn2-C6_fun-type_DNA-bd_sf"/>
</dbReference>
<dbReference type="InterPro" id="IPR001138">
    <property type="entry name" value="Zn2Cys6_DnaBD"/>
</dbReference>
<evidence type="ECO:0000256" key="1">
    <source>
        <dbReference type="ARBA" id="ARBA00022723"/>
    </source>
</evidence>
<gene>
    <name evidence="9" type="ORF">CDV36_014939</name>
</gene>
<dbReference type="InterPro" id="IPR007219">
    <property type="entry name" value="XnlR_reg_dom"/>
</dbReference>
<evidence type="ECO:0000256" key="5">
    <source>
        <dbReference type="ARBA" id="ARBA00023163"/>
    </source>
</evidence>
<dbReference type="GO" id="GO:0008270">
    <property type="term" value="F:zinc ion binding"/>
    <property type="evidence" value="ECO:0007669"/>
    <property type="project" value="InterPro"/>
</dbReference>
<dbReference type="PROSITE" id="PS50048">
    <property type="entry name" value="ZN2_CY6_FUNGAL_2"/>
    <property type="match status" value="1"/>
</dbReference>
<protein>
    <recommendedName>
        <fullName evidence="8">Zn(2)-C6 fungal-type domain-containing protein</fullName>
    </recommendedName>
</protein>
<dbReference type="GO" id="GO:0003677">
    <property type="term" value="F:DNA binding"/>
    <property type="evidence" value="ECO:0007669"/>
    <property type="project" value="UniProtKB-KW"/>
</dbReference>
<dbReference type="SMART" id="SM00066">
    <property type="entry name" value="GAL4"/>
    <property type="match status" value="1"/>
</dbReference>
<dbReference type="AlphaFoldDB" id="A0A3M2RDZ2"/>
<name>A0A3M2RDZ2_9HYPO</name>
<dbReference type="GO" id="GO:0000981">
    <property type="term" value="F:DNA-binding transcription factor activity, RNA polymerase II-specific"/>
    <property type="evidence" value="ECO:0007669"/>
    <property type="project" value="InterPro"/>
</dbReference>
<feature type="compositionally biased region" description="Low complexity" evidence="7">
    <location>
        <begin position="123"/>
        <end position="138"/>
    </location>
</feature>
<keyword evidence="6" id="KW-0539">Nucleus</keyword>
<dbReference type="Pfam" id="PF04082">
    <property type="entry name" value="Fungal_trans"/>
    <property type="match status" value="1"/>
</dbReference>
<dbReference type="SMART" id="SM00906">
    <property type="entry name" value="Fungal_trans"/>
    <property type="match status" value="1"/>
</dbReference>
<dbReference type="Gene3D" id="4.10.240.10">
    <property type="entry name" value="Zn(2)-C6 fungal-type DNA-binding domain"/>
    <property type="match status" value="1"/>
</dbReference>
<sequence>MTPTSELATVSELGYVRPKPLRRAKTACTACKARRVKCDVLEAQPCWHCRTRDTRCELTESQRGKYDRSKLRKRAHGQSDALQSSHKAGDPELPTAHDPADINPADSHSMDAHGDGQADSPAQSQGSTQRGTPTSTTTHLSPATQNVRSSSGLDDGNGDGSEMLFARMADPYDSTADRNEQPDHEASTLYLGEAFSLTFVVKAVCSPSGDISSALKVHYPIPPSPNDHDVTGTAENPAGLDPDMIAFLRARGALTLPPRDVSDALVLTYFRCFHPAWAVLDRKSFELLYRQGGVSLLLLQVVYLLAATVCNEELLKQAGFADRKDARMTFYSRAKCLYDADYERDLTLLTAVLFLMAFWWQKPRDQKDTWHWSTAYSNLSQRCRSLWKRIWWSIYVRDRQAAAALGRPCRIRDEDCDIEPLCEADFTFDRETTLATVGMQERYHVSYVISMSSLAVLMGRILALRFSPSSKPATEQLTKLGSDLEAWEEALPPDMMVKPMRQALDAPFWAANLQASYQHAVILLYRPTLVVPRSDIEEAWGRCATRAADVMTRIAEDLLTTNTLREGQLHLIPALFAALAIHAIVIRRNAPIHRQLAENRARHCMLALGELSKSWPVGGWILRLFVSLFIKLTGQDPGIGLRPHSQEPQGPAHIRSSITQPSISNLAAAPWSQAGEAAWPVPAEVFIENAAALGFEVADNDAFDFEFMFQYPLENWISGELPGDTAMGVEKAVVGQGQAGRAALQGLDL</sequence>
<organism evidence="9 10">
    <name type="scientific">Fusarium kuroshium</name>
    <dbReference type="NCBI Taxonomy" id="2010991"/>
    <lineage>
        <taxon>Eukaryota</taxon>
        <taxon>Fungi</taxon>
        <taxon>Dikarya</taxon>
        <taxon>Ascomycota</taxon>
        <taxon>Pezizomycotina</taxon>
        <taxon>Sordariomycetes</taxon>
        <taxon>Hypocreomycetidae</taxon>
        <taxon>Hypocreales</taxon>
        <taxon>Nectriaceae</taxon>
        <taxon>Fusarium</taxon>
        <taxon>Fusarium solani species complex</taxon>
    </lineage>
</organism>
<evidence type="ECO:0000256" key="6">
    <source>
        <dbReference type="ARBA" id="ARBA00023242"/>
    </source>
</evidence>
<keyword evidence="4" id="KW-0238">DNA-binding</keyword>
<proteinExistence type="predicted"/>
<dbReference type="STRING" id="2010991.A0A3M2RDZ2"/>
<feature type="compositionally biased region" description="Basic and acidic residues" evidence="7">
    <location>
        <begin position="59"/>
        <end position="69"/>
    </location>
</feature>
<dbReference type="CDD" id="cd00067">
    <property type="entry name" value="GAL4"/>
    <property type="match status" value="1"/>
</dbReference>
<keyword evidence="1" id="KW-0479">Metal-binding</keyword>
<accession>A0A3M2RDZ2</accession>